<sequence>MKEKICIHIQPHRRESTETTRVPLSRLPNSLHSLRPNNPVHQQSTTKKKTLQPSRSTLTTPLTSPKSIKATNLARLAQSVERETLNLKVVGSTPTSGSIPVGEFVQMKYKTLMFCHFHSDGLMWVYLPFFCHFLQKLGKTLRA</sequence>
<feature type="compositionally biased region" description="Polar residues" evidence="1">
    <location>
        <begin position="27"/>
        <end position="45"/>
    </location>
</feature>
<dbReference type="EMBL" id="JAULSW010000004">
    <property type="protein sequence ID" value="KAK3385277.1"/>
    <property type="molecule type" value="Genomic_DNA"/>
</dbReference>
<feature type="compositionally biased region" description="Low complexity" evidence="1">
    <location>
        <begin position="51"/>
        <end position="64"/>
    </location>
</feature>
<dbReference type="Proteomes" id="UP001285441">
    <property type="component" value="Unassembled WGS sequence"/>
</dbReference>
<dbReference type="AlphaFoldDB" id="A0AAE0NPE9"/>
<evidence type="ECO:0000256" key="1">
    <source>
        <dbReference type="SAM" id="MobiDB-lite"/>
    </source>
</evidence>
<name>A0AAE0NPE9_9PEZI</name>
<feature type="region of interest" description="Disordered" evidence="1">
    <location>
        <begin position="27"/>
        <end position="64"/>
    </location>
</feature>
<reference evidence="2" key="1">
    <citation type="journal article" date="2023" name="Mol. Phylogenet. Evol.">
        <title>Genome-scale phylogeny and comparative genomics of the fungal order Sordariales.</title>
        <authorList>
            <person name="Hensen N."/>
            <person name="Bonometti L."/>
            <person name="Westerberg I."/>
            <person name="Brannstrom I.O."/>
            <person name="Guillou S."/>
            <person name="Cros-Aarteil S."/>
            <person name="Calhoun S."/>
            <person name="Haridas S."/>
            <person name="Kuo A."/>
            <person name="Mondo S."/>
            <person name="Pangilinan J."/>
            <person name="Riley R."/>
            <person name="LaButti K."/>
            <person name="Andreopoulos B."/>
            <person name="Lipzen A."/>
            <person name="Chen C."/>
            <person name="Yan M."/>
            <person name="Daum C."/>
            <person name="Ng V."/>
            <person name="Clum A."/>
            <person name="Steindorff A."/>
            <person name="Ohm R.A."/>
            <person name="Martin F."/>
            <person name="Silar P."/>
            <person name="Natvig D.O."/>
            <person name="Lalanne C."/>
            <person name="Gautier V."/>
            <person name="Ament-Velasquez S.L."/>
            <person name="Kruys A."/>
            <person name="Hutchinson M.I."/>
            <person name="Powell A.J."/>
            <person name="Barry K."/>
            <person name="Miller A.N."/>
            <person name="Grigoriev I.V."/>
            <person name="Debuchy R."/>
            <person name="Gladieux P."/>
            <person name="Hiltunen Thoren M."/>
            <person name="Johannesson H."/>
        </authorList>
    </citation>
    <scope>NUCLEOTIDE SEQUENCE</scope>
    <source>
        <strain evidence="2">CBS 232.78</strain>
    </source>
</reference>
<gene>
    <name evidence="2" type="ORF">B0H63DRAFT_180997</name>
</gene>
<organism evidence="2 3">
    <name type="scientific">Podospora didyma</name>
    <dbReference type="NCBI Taxonomy" id="330526"/>
    <lineage>
        <taxon>Eukaryota</taxon>
        <taxon>Fungi</taxon>
        <taxon>Dikarya</taxon>
        <taxon>Ascomycota</taxon>
        <taxon>Pezizomycotina</taxon>
        <taxon>Sordariomycetes</taxon>
        <taxon>Sordariomycetidae</taxon>
        <taxon>Sordariales</taxon>
        <taxon>Podosporaceae</taxon>
        <taxon>Podospora</taxon>
    </lineage>
</organism>
<keyword evidence="3" id="KW-1185">Reference proteome</keyword>
<proteinExistence type="predicted"/>
<dbReference type="AntiFam" id="ANF00010">
    <property type="entry name" value="tRNA translation"/>
</dbReference>
<accession>A0AAE0NPE9</accession>
<evidence type="ECO:0000313" key="3">
    <source>
        <dbReference type="Proteomes" id="UP001285441"/>
    </source>
</evidence>
<reference evidence="2" key="2">
    <citation type="submission" date="2023-06" db="EMBL/GenBank/DDBJ databases">
        <authorList>
            <consortium name="Lawrence Berkeley National Laboratory"/>
            <person name="Haridas S."/>
            <person name="Hensen N."/>
            <person name="Bonometti L."/>
            <person name="Westerberg I."/>
            <person name="Brannstrom I.O."/>
            <person name="Guillou S."/>
            <person name="Cros-Aarteil S."/>
            <person name="Calhoun S."/>
            <person name="Kuo A."/>
            <person name="Mondo S."/>
            <person name="Pangilinan J."/>
            <person name="Riley R."/>
            <person name="LaButti K."/>
            <person name="Andreopoulos B."/>
            <person name="Lipzen A."/>
            <person name="Chen C."/>
            <person name="Yanf M."/>
            <person name="Daum C."/>
            <person name="Ng V."/>
            <person name="Clum A."/>
            <person name="Steindorff A."/>
            <person name="Ohm R."/>
            <person name="Martin F."/>
            <person name="Silar P."/>
            <person name="Natvig D."/>
            <person name="Lalanne C."/>
            <person name="Gautier V."/>
            <person name="Ament-velasquez S.L."/>
            <person name="Kruys A."/>
            <person name="Hutchinson M.I."/>
            <person name="Powell A.J."/>
            <person name="Barry K."/>
            <person name="Miller A.N."/>
            <person name="Grigoriev I.V."/>
            <person name="Debuchy R."/>
            <person name="Gladieux P."/>
            <person name="Thoren M.H."/>
            <person name="Johannesson H."/>
        </authorList>
    </citation>
    <scope>NUCLEOTIDE SEQUENCE</scope>
    <source>
        <strain evidence="2">CBS 232.78</strain>
    </source>
</reference>
<evidence type="ECO:0000313" key="2">
    <source>
        <dbReference type="EMBL" id="KAK3385277.1"/>
    </source>
</evidence>
<protein>
    <submittedName>
        <fullName evidence="2">Uncharacterized protein</fullName>
    </submittedName>
</protein>
<comment type="caution">
    <text evidence="2">The sequence shown here is derived from an EMBL/GenBank/DDBJ whole genome shotgun (WGS) entry which is preliminary data.</text>
</comment>